<evidence type="ECO:0000256" key="1">
    <source>
        <dbReference type="SAM" id="MobiDB-lite"/>
    </source>
</evidence>
<feature type="non-terminal residue" evidence="2">
    <location>
        <position position="41"/>
    </location>
</feature>
<feature type="compositionally biased region" description="Polar residues" evidence="1">
    <location>
        <begin position="31"/>
        <end position="41"/>
    </location>
</feature>
<feature type="non-terminal residue" evidence="2">
    <location>
        <position position="1"/>
    </location>
</feature>
<comment type="caution">
    <text evidence="2">The sequence shown here is derived from an EMBL/GenBank/DDBJ whole genome shotgun (WGS) entry which is preliminary data.</text>
</comment>
<sequence length="41" mass="4881">VPRRRWHGSKSRKRTKRASRPWSWMTPGRLSRQTSGYIPAT</sequence>
<feature type="region of interest" description="Disordered" evidence="1">
    <location>
        <begin position="1"/>
        <end position="41"/>
    </location>
</feature>
<reference evidence="2 3" key="1">
    <citation type="submission" date="2016-02" db="EMBL/GenBank/DDBJ databases">
        <title>Genome analysis of coral dinoflagellate symbionts highlights evolutionary adaptations to a symbiotic lifestyle.</title>
        <authorList>
            <person name="Aranda M."/>
            <person name="Li Y."/>
            <person name="Liew Y.J."/>
            <person name="Baumgarten S."/>
            <person name="Simakov O."/>
            <person name="Wilson M."/>
            <person name="Piel J."/>
            <person name="Ashoor H."/>
            <person name="Bougouffa S."/>
            <person name="Bajic V.B."/>
            <person name="Ryu T."/>
            <person name="Ravasi T."/>
            <person name="Bayer T."/>
            <person name="Micklem G."/>
            <person name="Kim H."/>
            <person name="Bhak J."/>
            <person name="Lajeunesse T.C."/>
            <person name="Voolstra C.R."/>
        </authorList>
    </citation>
    <scope>NUCLEOTIDE SEQUENCE [LARGE SCALE GENOMIC DNA]</scope>
    <source>
        <strain evidence="2 3">CCMP2467</strain>
    </source>
</reference>
<protein>
    <submittedName>
        <fullName evidence="2">Uncharacterized protein</fullName>
    </submittedName>
</protein>
<proteinExistence type="predicted"/>
<gene>
    <name evidence="2" type="ORF">AK812_SmicGene48407</name>
</gene>
<dbReference type="AlphaFoldDB" id="A0A1Q9BPM9"/>
<dbReference type="EMBL" id="LSRX01007786">
    <property type="protein sequence ID" value="OLP71769.1"/>
    <property type="molecule type" value="Genomic_DNA"/>
</dbReference>
<accession>A0A1Q9BPM9</accession>
<keyword evidence="3" id="KW-1185">Reference proteome</keyword>
<evidence type="ECO:0000313" key="2">
    <source>
        <dbReference type="EMBL" id="OLP71769.1"/>
    </source>
</evidence>
<evidence type="ECO:0000313" key="3">
    <source>
        <dbReference type="Proteomes" id="UP000186817"/>
    </source>
</evidence>
<dbReference type="Proteomes" id="UP000186817">
    <property type="component" value="Unassembled WGS sequence"/>
</dbReference>
<organism evidence="2 3">
    <name type="scientific">Symbiodinium microadriaticum</name>
    <name type="common">Dinoflagellate</name>
    <name type="synonym">Zooxanthella microadriatica</name>
    <dbReference type="NCBI Taxonomy" id="2951"/>
    <lineage>
        <taxon>Eukaryota</taxon>
        <taxon>Sar</taxon>
        <taxon>Alveolata</taxon>
        <taxon>Dinophyceae</taxon>
        <taxon>Suessiales</taxon>
        <taxon>Symbiodiniaceae</taxon>
        <taxon>Symbiodinium</taxon>
    </lineage>
</organism>
<name>A0A1Q9BPM9_SYMMI</name>
<feature type="compositionally biased region" description="Basic residues" evidence="1">
    <location>
        <begin position="1"/>
        <end position="19"/>
    </location>
</feature>